<dbReference type="Gene3D" id="3.30.565.10">
    <property type="entry name" value="Histidine kinase-like ATPase, C-terminal domain"/>
    <property type="match status" value="1"/>
</dbReference>
<dbReference type="GO" id="GO:0006355">
    <property type="term" value="P:regulation of DNA-templated transcription"/>
    <property type="evidence" value="ECO:0007669"/>
    <property type="project" value="InterPro"/>
</dbReference>
<dbReference type="InterPro" id="IPR011006">
    <property type="entry name" value="CheY-like_superfamily"/>
</dbReference>
<protein>
    <submittedName>
        <fullName evidence="8">Histidine kinase/DNA gyrase B/HSP90-like ATPase</fullName>
    </submittedName>
</protein>
<name>A0A3D9ZC78_9ACTN</name>
<gene>
    <name evidence="8" type="ORF">DFJ67_0955</name>
</gene>
<dbReference type="InterPro" id="IPR036890">
    <property type="entry name" value="HATPase_C_sf"/>
</dbReference>
<dbReference type="SMART" id="SM00065">
    <property type="entry name" value="GAF"/>
    <property type="match status" value="1"/>
</dbReference>
<evidence type="ECO:0000259" key="6">
    <source>
        <dbReference type="PROSITE" id="PS50043"/>
    </source>
</evidence>
<keyword evidence="4" id="KW-0238">DNA-binding</keyword>
<dbReference type="PROSITE" id="PS50043">
    <property type="entry name" value="HTH_LUXR_2"/>
    <property type="match status" value="1"/>
</dbReference>
<dbReference type="PROSITE" id="PS50110">
    <property type="entry name" value="RESPONSE_REGULATORY"/>
    <property type="match status" value="1"/>
</dbReference>
<evidence type="ECO:0000313" key="9">
    <source>
        <dbReference type="Proteomes" id="UP000256913"/>
    </source>
</evidence>
<dbReference type="Pfam" id="PF13185">
    <property type="entry name" value="GAF_2"/>
    <property type="match status" value="1"/>
</dbReference>
<keyword evidence="3" id="KW-0902">Two-component regulatory system</keyword>
<dbReference type="Pfam" id="PF00196">
    <property type="entry name" value="GerE"/>
    <property type="match status" value="1"/>
</dbReference>
<keyword evidence="1" id="KW-0808">Transferase</keyword>
<evidence type="ECO:0000256" key="3">
    <source>
        <dbReference type="ARBA" id="ARBA00023012"/>
    </source>
</evidence>
<dbReference type="OrthoDB" id="144293at2"/>
<sequence length="582" mass="61039">MAGPTSVDGLAEDLAGELLLRPLLERILRCGTELLGCDAGSISSVDEAAGTYRKEAEIGVKCQSGREFPLADGMTGEVVRRRGPVWFDRYDDVVGGHLSDADRVTLRAVIGVPIEWRGRIIGACVVFSRDDERVFTADDADLLRMFARHAAVALVNANSHEAAEERARLQAAGAERERLLVEVQGLLDKGLVDLVAELDQAERFAPATVTGYLRRARAEAESTMAAVRQSLGAVGHSPLEDRSLEDALRAELGWAQRARGANVRLVVAGAPVPLGRALAEHVLSVAQEAVSNIVRHSGASTIRLGLVYNSAALALLVQDDGQGFDLDPDDQREGVGLRRMVELTSSVGGSATVESVPGWGTSVRAWFPYQRAAGADLERIDVLVVAANPLMRAGISRLLAWSGETPLAVVGESESGADALTATASVRPAVVVVGPDLADQADLITRIIATGAEGGTAVVAMCVAGDHQAVAEALLAGTHGCVETTADGPTLARAVVAASRGESLVPDSGVWAGRLTSDANPAGLTARELEVHALVSQGLSDKMIAARLSIAVKTVEKHVGAVLRKTGSRGRAELIARSRPAR</sequence>
<dbReference type="PANTHER" id="PTHR24421:SF62">
    <property type="entry name" value="SENSORY TRANSDUCTION HISTIDINE KINASE"/>
    <property type="match status" value="1"/>
</dbReference>
<dbReference type="RefSeq" id="WP_116066759.1">
    <property type="nucleotide sequence ID" value="NZ_BONB01000018.1"/>
</dbReference>
<dbReference type="InterPro" id="IPR000792">
    <property type="entry name" value="Tscrpt_reg_LuxR_C"/>
</dbReference>
<evidence type="ECO:0000256" key="4">
    <source>
        <dbReference type="ARBA" id="ARBA00023125"/>
    </source>
</evidence>
<evidence type="ECO:0000313" key="8">
    <source>
        <dbReference type="EMBL" id="REF95008.1"/>
    </source>
</evidence>
<keyword evidence="9" id="KW-1185">Reference proteome</keyword>
<dbReference type="SMART" id="SM00421">
    <property type="entry name" value="HTH_LUXR"/>
    <property type="match status" value="1"/>
</dbReference>
<dbReference type="EMBL" id="QUMQ01000001">
    <property type="protein sequence ID" value="REF95008.1"/>
    <property type="molecule type" value="Genomic_DNA"/>
</dbReference>
<dbReference type="GO" id="GO:0000160">
    <property type="term" value="P:phosphorelay signal transduction system"/>
    <property type="evidence" value="ECO:0007669"/>
    <property type="project" value="UniProtKB-KW"/>
</dbReference>
<dbReference type="Gene3D" id="3.40.50.2300">
    <property type="match status" value="1"/>
</dbReference>
<dbReference type="Pfam" id="PF02518">
    <property type="entry name" value="HATPase_c"/>
    <property type="match status" value="1"/>
</dbReference>
<organism evidence="8 9">
    <name type="scientific">Asanoa ferruginea</name>
    <dbReference type="NCBI Taxonomy" id="53367"/>
    <lineage>
        <taxon>Bacteria</taxon>
        <taxon>Bacillati</taxon>
        <taxon>Actinomycetota</taxon>
        <taxon>Actinomycetes</taxon>
        <taxon>Micromonosporales</taxon>
        <taxon>Micromonosporaceae</taxon>
        <taxon>Asanoa</taxon>
    </lineage>
</organism>
<comment type="caution">
    <text evidence="5">Lacks conserved residue(s) required for the propagation of feature annotation.</text>
</comment>
<dbReference type="Gene3D" id="3.30.450.40">
    <property type="match status" value="1"/>
</dbReference>
<dbReference type="InterPro" id="IPR003594">
    <property type="entry name" value="HATPase_dom"/>
</dbReference>
<dbReference type="AlphaFoldDB" id="A0A3D9ZC78"/>
<dbReference type="SUPFAM" id="SSF55781">
    <property type="entry name" value="GAF domain-like"/>
    <property type="match status" value="1"/>
</dbReference>
<evidence type="ECO:0000256" key="5">
    <source>
        <dbReference type="PROSITE-ProRule" id="PRU00169"/>
    </source>
</evidence>
<dbReference type="SUPFAM" id="SSF46894">
    <property type="entry name" value="C-terminal effector domain of the bipartite response regulators"/>
    <property type="match status" value="1"/>
</dbReference>
<dbReference type="SUPFAM" id="SSF52172">
    <property type="entry name" value="CheY-like"/>
    <property type="match status" value="1"/>
</dbReference>
<dbReference type="InterPro" id="IPR029016">
    <property type="entry name" value="GAF-like_dom_sf"/>
</dbReference>
<dbReference type="SUPFAM" id="SSF55874">
    <property type="entry name" value="ATPase domain of HSP90 chaperone/DNA topoisomerase II/histidine kinase"/>
    <property type="match status" value="1"/>
</dbReference>
<dbReference type="CDD" id="cd06170">
    <property type="entry name" value="LuxR_C_like"/>
    <property type="match status" value="1"/>
</dbReference>
<accession>A0A3D9ZC78</accession>
<reference evidence="8 9" key="1">
    <citation type="submission" date="2018-08" db="EMBL/GenBank/DDBJ databases">
        <title>Sequencing the genomes of 1000 actinobacteria strains.</title>
        <authorList>
            <person name="Klenk H.-P."/>
        </authorList>
    </citation>
    <scope>NUCLEOTIDE SEQUENCE [LARGE SCALE GENOMIC DNA]</scope>
    <source>
        <strain evidence="8 9">DSM 44099</strain>
    </source>
</reference>
<dbReference type="PANTHER" id="PTHR24421">
    <property type="entry name" value="NITRATE/NITRITE SENSOR PROTEIN NARX-RELATED"/>
    <property type="match status" value="1"/>
</dbReference>
<dbReference type="GO" id="GO:0003677">
    <property type="term" value="F:DNA binding"/>
    <property type="evidence" value="ECO:0007669"/>
    <property type="project" value="UniProtKB-KW"/>
</dbReference>
<feature type="domain" description="Response regulatory" evidence="7">
    <location>
        <begin position="381"/>
        <end position="499"/>
    </location>
</feature>
<proteinExistence type="predicted"/>
<evidence type="ECO:0000256" key="1">
    <source>
        <dbReference type="ARBA" id="ARBA00022679"/>
    </source>
</evidence>
<dbReference type="InterPro" id="IPR016032">
    <property type="entry name" value="Sig_transdc_resp-reg_C-effctor"/>
</dbReference>
<dbReference type="InterPro" id="IPR050482">
    <property type="entry name" value="Sensor_HK_TwoCompSys"/>
</dbReference>
<keyword evidence="2 8" id="KW-0418">Kinase</keyword>
<dbReference type="CDD" id="cd16917">
    <property type="entry name" value="HATPase_UhpB-NarQ-NarX-like"/>
    <property type="match status" value="1"/>
</dbReference>
<evidence type="ECO:0000259" key="7">
    <source>
        <dbReference type="PROSITE" id="PS50110"/>
    </source>
</evidence>
<comment type="caution">
    <text evidence="8">The sequence shown here is derived from an EMBL/GenBank/DDBJ whole genome shotgun (WGS) entry which is preliminary data.</text>
</comment>
<dbReference type="Proteomes" id="UP000256913">
    <property type="component" value="Unassembled WGS sequence"/>
</dbReference>
<dbReference type="SMART" id="SM00387">
    <property type="entry name" value="HATPase_c"/>
    <property type="match status" value="1"/>
</dbReference>
<evidence type="ECO:0000256" key="2">
    <source>
        <dbReference type="ARBA" id="ARBA00022777"/>
    </source>
</evidence>
<dbReference type="GO" id="GO:0016301">
    <property type="term" value="F:kinase activity"/>
    <property type="evidence" value="ECO:0007669"/>
    <property type="project" value="UniProtKB-KW"/>
</dbReference>
<dbReference type="InterPro" id="IPR001789">
    <property type="entry name" value="Sig_transdc_resp-reg_receiver"/>
</dbReference>
<dbReference type="InterPro" id="IPR003018">
    <property type="entry name" value="GAF"/>
</dbReference>
<dbReference type="PRINTS" id="PR00038">
    <property type="entry name" value="HTHLUXR"/>
</dbReference>
<feature type="domain" description="HTH luxR-type" evidence="6">
    <location>
        <begin position="517"/>
        <end position="582"/>
    </location>
</feature>